<dbReference type="Pfam" id="PF10098">
    <property type="entry name" value="DUF2336"/>
    <property type="match status" value="1"/>
</dbReference>
<dbReference type="EMBL" id="VZDO01000004">
    <property type="protein sequence ID" value="KAB0680781.1"/>
    <property type="molecule type" value="Genomic_DNA"/>
</dbReference>
<evidence type="ECO:0000313" key="2">
    <source>
        <dbReference type="Proteomes" id="UP000432089"/>
    </source>
</evidence>
<dbReference type="InterPro" id="IPR019285">
    <property type="entry name" value="DUF2336"/>
</dbReference>
<name>A0A7V7PQT2_9HYPH</name>
<reference evidence="1 2" key="1">
    <citation type="submission" date="2019-09" db="EMBL/GenBank/DDBJ databases">
        <title>YIM 132180 draft genome.</title>
        <authorList>
            <person name="Zhang K."/>
        </authorList>
    </citation>
    <scope>NUCLEOTIDE SEQUENCE [LARGE SCALE GENOMIC DNA]</scope>
    <source>
        <strain evidence="1 2">YIM 132180</strain>
    </source>
</reference>
<accession>A0A7V7PQT2</accession>
<proteinExistence type="predicted"/>
<dbReference type="InterPro" id="IPR014598">
    <property type="entry name" value="UCP035865"/>
</dbReference>
<organism evidence="1 2">
    <name type="scientific">Plantimonas leprariae</name>
    <dbReference type="NCBI Taxonomy" id="2615207"/>
    <lineage>
        <taxon>Bacteria</taxon>
        <taxon>Pseudomonadati</taxon>
        <taxon>Pseudomonadota</taxon>
        <taxon>Alphaproteobacteria</taxon>
        <taxon>Hyphomicrobiales</taxon>
        <taxon>Aurantimonadaceae</taxon>
        <taxon>Plantimonas</taxon>
    </lineage>
</organism>
<gene>
    <name evidence="1" type="ORF">F6X38_07240</name>
</gene>
<comment type="caution">
    <text evidence="1">The sequence shown here is derived from an EMBL/GenBank/DDBJ whole genome shotgun (WGS) entry which is preliminary data.</text>
</comment>
<protein>
    <submittedName>
        <fullName evidence="1">DUF2336 domain-containing protein</fullName>
    </submittedName>
</protein>
<evidence type="ECO:0000313" key="1">
    <source>
        <dbReference type="EMBL" id="KAB0680781.1"/>
    </source>
</evidence>
<dbReference type="PIRSF" id="PIRSF035865">
    <property type="entry name" value="UCP035865"/>
    <property type="match status" value="1"/>
</dbReference>
<dbReference type="Proteomes" id="UP000432089">
    <property type="component" value="Unassembled WGS sequence"/>
</dbReference>
<keyword evidence="2" id="KW-1185">Reference proteome</keyword>
<dbReference type="AlphaFoldDB" id="A0A7V7PQT2"/>
<sequence>MNLQRFVRWCETASSRQRAEGYAILARALADETLPPLDRDAASNGLYLALDDPSPKVRLTVADAVAESAAAPRALVKGLLLDIDEIAARVALSPVLTSEDLRDALVVVREPVRAAIAARPRLGAVAVALARVGGIAASLVLAANDCASMPAATFRCMAERWGGNAALRSLLLERHDLPADVRQTLILEAGHALQHSAFVAGVLGVARSSEIAFEACARATAAMAEWLDGRDMPSLIDHLRTSGQLTPAFLIRITCSGNIDLLAASLAALSGLSERRVRAVVVEARQGPFRSLARDCGLDESAAALLHLATRQWKEVATGAVSGDVRDVSAFVMRRVVEAFRALPGCRPGDTTRFLRQLEGESARDAARNRRELLLAA</sequence>